<comment type="caution">
    <text evidence="2">The sequence shown here is derived from an EMBL/GenBank/DDBJ whole genome shotgun (WGS) entry which is preliminary data.</text>
</comment>
<dbReference type="AlphaFoldDB" id="A0AAV4WK62"/>
<sequence length="127" mass="14558">MKKIDIALFPIDTDLDSDGIQLSEPARGVDLFHHPFPHILKEQNGEGQDGLYEEVKQKRNRKINNKKNGGGKKNDGRQGPLGHCSRYQVVTETMSRKRVRRILIYFARQSVRDFVCDANSSWACRCL</sequence>
<evidence type="ECO:0000256" key="1">
    <source>
        <dbReference type="SAM" id="MobiDB-lite"/>
    </source>
</evidence>
<dbReference type="Proteomes" id="UP001054837">
    <property type="component" value="Unassembled WGS sequence"/>
</dbReference>
<reference evidence="2 3" key="1">
    <citation type="submission" date="2021-06" db="EMBL/GenBank/DDBJ databases">
        <title>Caerostris darwini draft genome.</title>
        <authorList>
            <person name="Kono N."/>
            <person name="Arakawa K."/>
        </authorList>
    </citation>
    <scope>NUCLEOTIDE SEQUENCE [LARGE SCALE GENOMIC DNA]</scope>
</reference>
<dbReference type="EMBL" id="BPLQ01014670">
    <property type="protein sequence ID" value="GIY81948.1"/>
    <property type="molecule type" value="Genomic_DNA"/>
</dbReference>
<gene>
    <name evidence="2" type="ORF">CDAR_43641</name>
</gene>
<proteinExistence type="predicted"/>
<evidence type="ECO:0000313" key="3">
    <source>
        <dbReference type="Proteomes" id="UP001054837"/>
    </source>
</evidence>
<accession>A0AAV4WK62</accession>
<organism evidence="2 3">
    <name type="scientific">Caerostris darwini</name>
    <dbReference type="NCBI Taxonomy" id="1538125"/>
    <lineage>
        <taxon>Eukaryota</taxon>
        <taxon>Metazoa</taxon>
        <taxon>Ecdysozoa</taxon>
        <taxon>Arthropoda</taxon>
        <taxon>Chelicerata</taxon>
        <taxon>Arachnida</taxon>
        <taxon>Araneae</taxon>
        <taxon>Araneomorphae</taxon>
        <taxon>Entelegynae</taxon>
        <taxon>Araneoidea</taxon>
        <taxon>Araneidae</taxon>
        <taxon>Caerostris</taxon>
    </lineage>
</organism>
<protein>
    <submittedName>
        <fullName evidence="2">Uncharacterized protein</fullName>
    </submittedName>
</protein>
<name>A0AAV4WK62_9ARAC</name>
<feature type="region of interest" description="Disordered" evidence="1">
    <location>
        <begin position="58"/>
        <end position="83"/>
    </location>
</feature>
<keyword evidence="3" id="KW-1185">Reference proteome</keyword>
<evidence type="ECO:0000313" key="2">
    <source>
        <dbReference type="EMBL" id="GIY81948.1"/>
    </source>
</evidence>